<dbReference type="SMART" id="SM00827">
    <property type="entry name" value="PKS_AT"/>
    <property type="match status" value="1"/>
</dbReference>
<reference evidence="7 8" key="2">
    <citation type="journal article" date="2012" name="Open Biol.">
        <title>Characteristics of nucleosomes and linker DNA regions on the genome of the basidiomycete Mixia osmundae revealed by mono- and dinucleosome mapping.</title>
        <authorList>
            <person name="Nishida H."/>
            <person name="Kondo S."/>
            <person name="Matsumoto T."/>
            <person name="Suzuki Y."/>
            <person name="Yoshikawa H."/>
            <person name="Taylor T.D."/>
            <person name="Sugiyama J."/>
        </authorList>
    </citation>
    <scope>NUCLEOTIDE SEQUENCE [LARGE SCALE GENOMIC DNA]</scope>
    <source>
        <strain evidence="8">CBS 9802 / IAM 14324 / JCM 22182 / KY 12970</strain>
    </source>
</reference>
<keyword evidence="3" id="KW-0012">Acyltransferase</keyword>
<dbReference type="InterPro" id="IPR014043">
    <property type="entry name" value="Acyl_transferase_dom"/>
</dbReference>
<dbReference type="PANTHER" id="PTHR42681">
    <property type="entry name" value="MALONYL-COA-ACYL CARRIER PROTEIN TRANSACYLASE, MITOCHONDRIAL"/>
    <property type="match status" value="1"/>
</dbReference>
<dbReference type="RefSeq" id="XP_014570321.1">
    <property type="nucleotide sequence ID" value="XM_014714835.1"/>
</dbReference>
<dbReference type="InterPro" id="IPR050858">
    <property type="entry name" value="Mal-CoA-ACP_Trans/PKS_FabD"/>
</dbReference>
<organism evidence="7 8">
    <name type="scientific">Mixia osmundae (strain CBS 9802 / IAM 14324 / JCM 22182 / KY 12970)</name>
    <dbReference type="NCBI Taxonomy" id="764103"/>
    <lineage>
        <taxon>Eukaryota</taxon>
        <taxon>Fungi</taxon>
        <taxon>Dikarya</taxon>
        <taxon>Basidiomycota</taxon>
        <taxon>Pucciniomycotina</taxon>
        <taxon>Mixiomycetes</taxon>
        <taxon>Mixiales</taxon>
        <taxon>Mixiaceae</taxon>
        <taxon>Mixia</taxon>
    </lineage>
</organism>
<feature type="compositionally biased region" description="Low complexity" evidence="5">
    <location>
        <begin position="1"/>
        <end position="12"/>
    </location>
</feature>
<evidence type="ECO:0000259" key="6">
    <source>
        <dbReference type="SMART" id="SM00827"/>
    </source>
</evidence>
<gene>
    <name evidence="7" type="primary">Mo00697</name>
    <name evidence="7" type="ORF">E5Q_00697</name>
</gene>
<dbReference type="GO" id="GO:0005739">
    <property type="term" value="C:mitochondrion"/>
    <property type="evidence" value="ECO:0007669"/>
    <property type="project" value="TreeGrafter"/>
</dbReference>
<accession>G7DTZ0</accession>
<dbReference type="SUPFAM" id="SSF52151">
    <property type="entry name" value="FabD/lysophospholipase-like"/>
    <property type="match status" value="1"/>
</dbReference>
<dbReference type="InterPro" id="IPR001227">
    <property type="entry name" value="Ac_transferase_dom_sf"/>
</dbReference>
<dbReference type="Gene3D" id="3.40.366.10">
    <property type="entry name" value="Malonyl-Coenzyme A Acyl Carrier Protein, domain 2"/>
    <property type="match status" value="1"/>
</dbReference>
<reference evidence="7 8" key="1">
    <citation type="journal article" date="2011" name="J. Gen. Appl. Microbiol.">
        <title>Draft genome sequencing of the enigmatic basidiomycete Mixia osmundae.</title>
        <authorList>
            <person name="Nishida H."/>
            <person name="Nagatsuka Y."/>
            <person name="Sugiyama J."/>
        </authorList>
    </citation>
    <scope>NUCLEOTIDE SEQUENCE [LARGE SCALE GENOMIC DNA]</scope>
    <source>
        <strain evidence="8">CBS 9802 / IAM 14324 / JCM 22182 / KY 12970</strain>
    </source>
</reference>
<dbReference type="GO" id="GO:0004314">
    <property type="term" value="F:[acyl-carrier-protein] S-malonyltransferase activity"/>
    <property type="evidence" value="ECO:0007669"/>
    <property type="project" value="UniProtKB-EC"/>
</dbReference>
<dbReference type="GO" id="GO:0006633">
    <property type="term" value="P:fatty acid biosynthetic process"/>
    <property type="evidence" value="ECO:0007669"/>
    <property type="project" value="TreeGrafter"/>
</dbReference>
<comment type="caution">
    <text evidence="7">The sequence shown here is derived from an EMBL/GenBank/DDBJ whole genome shotgun (WGS) entry which is preliminary data.</text>
</comment>
<dbReference type="PANTHER" id="PTHR42681:SF1">
    <property type="entry name" value="MALONYL-COA-ACYL CARRIER PROTEIN TRANSACYLASE, MITOCHONDRIAL"/>
    <property type="match status" value="1"/>
</dbReference>
<proteinExistence type="predicted"/>
<dbReference type="InterPro" id="IPR016036">
    <property type="entry name" value="Malonyl_transacylase_ACP-bd"/>
</dbReference>
<feature type="region of interest" description="Disordered" evidence="5">
    <location>
        <begin position="1"/>
        <end position="56"/>
    </location>
</feature>
<dbReference type="eggNOG" id="KOG2926">
    <property type="taxonomic scope" value="Eukaryota"/>
</dbReference>
<evidence type="ECO:0000256" key="5">
    <source>
        <dbReference type="SAM" id="MobiDB-lite"/>
    </source>
</evidence>
<dbReference type="InterPro" id="IPR016035">
    <property type="entry name" value="Acyl_Trfase/lysoPLipase"/>
</dbReference>
<dbReference type="EC" id="2.3.1.39" evidence="1"/>
<dbReference type="OMA" id="ETWAFAN"/>
<evidence type="ECO:0000313" key="7">
    <source>
        <dbReference type="EMBL" id="GAA94050.1"/>
    </source>
</evidence>
<evidence type="ECO:0000256" key="4">
    <source>
        <dbReference type="ARBA" id="ARBA00048462"/>
    </source>
</evidence>
<dbReference type="Pfam" id="PF00698">
    <property type="entry name" value="Acyl_transf_1"/>
    <property type="match status" value="1"/>
</dbReference>
<dbReference type="SUPFAM" id="SSF55048">
    <property type="entry name" value="Probable ACP-binding domain of malonyl-CoA ACP transacylase"/>
    <property type="match status" value="1"/>
</dbReference>
<dbReference type="HOGENOM" id="CLU_021759_0_0_1"/>
<dbReference type="STRING" id="764103.G7DTZ0"/>
<evidence type="ECO:0000256" key="3">
    <source>
        <dbReference type="ARBA" id="ARBA00023315"/>
    </source>
</evidence>
<dbReference type="Proteomes" id="UP000009131">
    <property type="component" value="Unassembled WGS sequence"/>
</dbReference>
<dbReference type="EMBL" id="BABT02000026">
    <property type="protein sequence ID" value="GAA94050.1"/>
    <property type="molecule type" value="Genomic_DNA"/>
</dbReference>
<feature type="domain" description="Malonyl-CoA:ACP transacylase (MAT)" evidence="6">
    <location>
        <begin position="181"/>
        <end position="536"/>
    </location>
</feature>
<dbReference type="InParanoid" id="G7DTZ0"/>
<evidence type="ECO:0000313" key="8">
    <source>
        <dbReference type="Proteomes" id="UP000009131"/>
    </source>
</evidence>
<protein>
    <recommendedName>
        <fullName evidence="1">[acyl-carrier-protein] S-malonyltransferase</fullName>
        <ecNumber evidence="1">2.3.1.39</ecNumber>
    </recommendedName>
</protein>
<keyword evidence="8" id="KW-1185">Reference proteome</keyword>
<name>G7DTZ0_MIXOS</name>
<dbReference type="OrthoDB" id="1929172at2759"/>
<evidence type="ECO:0000256" key="1">
    <source>
        <dbReference type="ARBA" id="ARBA00013258"/>
    </source>
</evidence>
<keyword evidence="2" id="KW-0808">Transferase</keyword>
<dbReference type="Gene3D" id="3.30.70.250">
    <property type="entry name" value="Malonyl-CoA ACP transacylase, ACP-binding"/>
    <property type="match status" value="1"/>
</dbReference>
<sequence length="560" mass="60604">MRAQSSRDSSPSPDAPVKLGSSQGKSGAAAGTTAADNSPYEYRSGPANGFKSDGRLYPYLTDESYYARYRDPVSHDHDRNKEAKVKNKMVNKYAAPSRSAVPSGKQTKDKDALLAASRRHRIQMETAWMGGTAGSPDNSSSTGVPSGVAEMVRPSPLLHGVDASTQVERAIEAIQRPMALCFPGSGSQYVGMGAFLLKYKSAQQLWEEAEDALATFEHWRRDLPLSQSEQIRQLDLDNWPSWQQERSPDELQKIVFGGPQDELTRSSNAQPAILITSLAFLRVQETEYGTPASKMASHFAGHSSGEYTAAVASGALSFADGVRLTRLHGLLTSRTLQLAKLHPYVNVEAPMESRAQMSALVINPGHTHDEVRLLVEKVAREHSGHEGMVEVASYNSSTQVILSGSRAAVLIASDLLTREGIAARAADLPVWAPFHCSFMKPAEAGMKIAFDTAVQVHKPRKPVVSGVTATTISTADEVKHHILDQISRPVLWSQSLDTLCKAGVHEMAFMGPGKALANLAKKEIQRGNLGHGAARLEVCTTATEEDLLDTQAFLTSPLPQ</sequence>
<dbReference type="AlphaFoldDB" id="G7DTZ0"/>
<evidence type="ECO:0000256" key="2">
    <source>
        <dbReference type="ARBA" id="ARBA00022679"/>
    </source>
</evidence>
<comment type="catalytic activity">
    <reaction evidence="4">
        <text>holo-[ACP] + malonyl-CoA = malonyl-[ACP] + CoA</text>
        <dbReference type="Rhea" id="RHEA:41792"/>
        <dbReference type="Rhea" id="RHEA-COMP:9623"/>
        <dbReference type="Rhea" id="RHEA-COMP:9685"/>
        <dbReference type="ChEBI" id="CHEBI:57287"/>
        <dbReference type="ChEBI" id="CHEBI:57384"/>
        <dbReference type="ChEBI" id="CHEBI:64479"/>
        <dbReference type="ChEBI" id="CHEBI:78449"/>
        <dbReference type="EC" id="2.3.1.39"/>
    </reaction>
</comment>